<dbReference type="HOGENOM" id="CLU_2591396_0_0_1"/>
<sequence length="80" mass="9390">MRASVYARPAPWRHDEVSLRRDLTTRPLFKDAEHRNQTVERLRSNYIVISSNFGGCCTSCFWASHNCGQRRSTRIHRGLR</sequence>
<organism evidence="1 2">
    <name type="scientific">Suillus luteus UH-Slu-Lm8-n1</name>
    <dbReference type="NCBI Taxonomy" id="930992"/>
    <lineage>
        <taxon>Eukaryota</taxon>
        <taxon>Fungi</taxon>
        <taxon>Dikarya</taxon>
        <taxon>Basidiomycota</taxon>
        <taxon>Agaricomycotina</taxon>
        <taxon>Agaricomycetes</taxon>
        <taxon>Agaricomycetidae</taxon>
        <taxon>Boletales</taxon>
        <taxon>Suillineae</taxon>
        <taxon>Suillaceae</taxon>
        <taxon>Suillus</taxon>
    </lineage>
</organism>
<protein>
    <submittedName>
        <fullName evidence="1">Uncharacterized protein</fullName>
    </submittedName>
</protein>
<reference evidence="1 2" key="1">
    <citation type="submission" date="2014-04" db="EMBL/GenBank/DDBJ databases">
        <authorList>
            <consortium name="DOE Joint Genome Institute"/>
            <person name="Kuo A."/>
            <person name="Ruytinx J."/>
            <person name="Rineau F."/>
            <person name="Colpaert J."/>
            <person name="Kohler A."/>
            <person name="Nagy L.G."/>
            <person name="Floudas D."/>
            <person name="Copeland A."/>
            <person name="Barry K.W."/>
            <person name="Cichocki N."/>
            <person name="Veneault-Fourrey C."/>
            <person name="LaButti K."/>
            <person name="Lindquist E.A."/>
            <person name="Lipzen A."/>
            <person name="Lundell T."/>
            <person name="Morin E."/>
            <person name="Murat C."/>
            <person name="Sun H."/>
            <person name="Tunlid A."/>
            <person name="Henrissat B."/>
            <person name="Grigoriev I.V."/>
            <person name="Hibbett D.S."/>
            <person name="Martin F."/>
            <person name="Nordberg H.P."/>
            <person name="Cantor M.N."/>
            <person name="Hua S.X."/>
        </authorList>
    </citation>
    <scope>NUCLEOTIDE SEQUENCE [LARGE SCALE GENOMIC DNA]</scope>
    <source>
        <strain evidence="1 2">UH-Slu-Lm8-n1</strain>
    </source>
</reference>
<keyword evidence="2" id="KW-1185">Reference proteome</keyword>
<dbReference type="InParanoid" id="A0A0D0ARC2"/>
<dbReference type="OrthoDB" id="10604125at2759"/>
<gene>
    <name evidence="1" type="ORF">CY34DRAFT_639582</name>
</gene>
<dbReference type="Proteomes" id="UP000054485">
    <property type="component" value="Unassembled WGS sequence"/>
</dbReference>
<proteinExistence type="predicted"/>
<dbReference type="AlphaFoldDB" id="A0A0D0ARC2"/>
<evidence type="ECO:0000313" key="2">
    <source>
        <dbReference type="Proteomes" id="UP000054485"/>
    </source>
</evidence>
<accession>A0A0D0ARC2</accession>
<name>A0A0D0ARC2_9AGAM</name>
<dbReference type="EMBL" id="KN835747">
    <property type="protein sequence ID" value="KIK34488.1"/>
    <property type="molecule type" value="Genomic_DNA"/>
</dbReference>
<evidence type="ECO:0000313" key="1">
    <source>
        <dbReference type="EMBL" id="KIK34488.1"/>
    </source>
</evidence>
<reference evidence="2" key="2">
    <citation type="submission" date="2015-01" db="EMBL/GenBank/DDBJ databases">
        <title>Evolutionary Origins and Diversification of the Mycorrhizal Mutualists.</title>
        <authorList>
            <consortium name="DOE Joint Genome Institute"/>
            <consortium name="Mycorrhizal Genomics Consortium"/>
            <person name="Kohler A."/>
            <person name="Kuo A."/>
            <person name="Nagy L.G."/>
            <person name="Floudas D."/>
            <person name="Copeland A."/>
            <person name="Barry K.W."/>
            <person name="Cichocki N."/>
            <person name="Veneault-Fourrey C."/>
            <person name="LaButti K."/>
            <person name="Lindquist E.A."/>
            <person name="Lipzen A."/>
            <person name="Lundell T."/>
            <person name="Morin E."/>
            <person name="Murat C."/>
            <person name="Riley R."/>
            <person name="Ohm R."/>
            <person name="Sun H."/>
            <person name="Tunlid A."/>
            <person name="Henrissat B."/>
            <person name="Grigoriev I.V."/>
            <person name="Hibbett D.S."/>
            <person name="Martin F."/>
        </authorList>
    </citation>
    <scope>NUCLEOTIDE SEQUENCE [LARGE SCALE GENOMIC DNA]</scope>
    <source>
        <strain evidence="2">UH-Slu-Lm8-n1</strain>
    </source>
</reference>